<name>A0A0C9Z9R7_9AGAM</name>
<dbReference type="HOGENOM" id="CLU_1372689_0_0_1"/>
<organism evidence="1 2">
    <name type="scientific">Pisolithus microcarpus 441</name>
    <dbReference type="NCBI Taxonomy" id="765257"/>
    <lineage>
        <taxon>Eukaryota</taxon>
        <taxon>Fungi</taxon>
        <taxon>Dikarya</taxon>
        <taxon>Basidiomycota</taxon>
        <taxon>Agaricomycotina</taxon>
        <taxon>Agaricomycetes</taxon>
        <taxon>Agaricomycetidae</taxon>
        <taxon>Boletales</taxon>
        <taxon>Sclerodermatineae</taxon>
        <taxon>Pisolithaceae</taxon>
        <taxon>Pisolithus</taxon>
    </lineage>
</organism>
<keyword evidence="2" id="KW-1185">Reference proteome</keyword>
<dbReference type="AlphaFoldDB" id="A0A0C9Z9R7"/>
<evidence type="ECO:0000313" key="2">
    <source>
        <dbReference type="Proteomes" id="UP000054018"/>
    </source>
</evidence>
<dbReference type="EMBL" id="KN833850">
    <property type="protein sequence ID" value="KIK16663.1"/>
    <property type="molecule type" value="Genomic_DNA"/>
</dbReference>
<sequence>MLVRMPCLVVCAWIMVEPTKYYITVQALNVLGQIQPSRRSIAHLLNIWRSELVLVCLSLWDVRLVPNSAPLAAFFFCIGDLWFIQLNSLKHVFGGFTLKFNIKPSARQLWGCGDSRRFSKRMRVSRGLQRSPDTTEVDVTFRTRRKKGRCSITLTVFPSLCSGYSSSPSTLLGGRMYGSPAKLLSRSNLLLLWCVSISC</sequence>
<dbReference type="Proteomes" id="UP000054018">
    <property type="component" value="Unassembled WGS sequence"/>
</dbReference>
<protein>
    <submittedName>
        <fullName evidence="1">Uncharacterized protein</fullName>
    </submittedName>
</protein>
<gene>
    <name evidence="1" type="ORF">PISMIDRAFT_255030</name>
</gene>
<reference evidence="1 2" key="1">
    <citation type="submission" date="2014-04" db="EMBL/GenBank/DDBJ databases">
        <authorList>
            <consortium name="DOE Joint Genome Institute"/>
            <person name="Kuo A."/>
            <person name="Kohler A."/>
            <person name="Costa M.D."/>
            <person name="Nagy L.G."/>
            <person name="Floudas D."/>
            <person name="Copeland A."/>
            <person name="Barry K.W."/>
            <person name="Cichocki N."/>
            <person name="Veneault-Fourrey C."/>
            <person name="LaButti K."/>
            <person name="Lindquist E.A."/>
            <person name="Lipzen A."/>
            <person name="Lundell T."/>
            <person name="Morin E."/>
            <person name="Murat C."/>
            <person name="Sun H."/>
            <person name="Tunlid A."/>
            <person name="Henrissat B."/>
            <person name="Grigoriev I.V."/>
            <person name="Hibbett D.S."/>
            <person name="Martin F."/>
            <person name="Nordberg H.P."/>
            <person name="Cantor M.N."/>
            <person name="Hua S.X."/>
        </authorList>
    </citation>
    <scope>NUCLEOTIDE SEQUENCE [LARGE SCALE GENOMIC DNA]</scope>
    <source>
        <strain evidence="1 2">441</strain>
    </source>
</reference>
<reference evidence="2" key="2">
    <citation type="submission" date="2015-01" db="EMBL/GenBank/DDBJ databases">
        <title>Evolutionary Origins and Diversification of the Mycorrhizal Mutualists.</title>
        <authorList>
            <consortium name="DOE Joint Genome Institute"/>
            <consortium name="Mycorrhizal Genomics Consortium"/>
            <person name="Kohler A."/>
            <person name="Kuo A."/>
            <person name="Nagy L.G."/>
            <person name="Floudas D."/>
            <person name="Copeland A."/>
            <person name="Barry K.W."/>
            <person name="Cichocki N."/>
            <person name="Veneault-Fourrey C."/>
            <person name="LaButti K."/>
            <person name="Lindquist E.A."/>
            <person name="Lipzen A."/>
            <person name="Lundell T."/>
            <person name="Morin E."/>
            <person name="Murat C."/>
            <person name="Riley R."/>
            <person name="Ohm R."/>
            <person name="Sun H."/>
            <person name="Tunlid A."/>
            <person name="Henrissat B."/>
            <person name="Grigoriev I.V."/>
            <person name="Hibbett D.S."/>
            <person name="Martin F."/>
        </authorList>
    </citation>
    <scope>NUCLEOTIDE SEQUENCE [LARGE SCALE GENOMIC DNA]</scope>
    <source>
        <strain evidence="2">441</strain>
    </source>
</reference>
<evidence type="ECO:0000313" key="1">
    <source>
        <dbReference type="EMBL" id="KIK16663.1"/>
    </source>
</evidence>
<accession>A0A0C9Z9R7</accession>
<proteinExistence type="predicted"/>